<accession>A0ABP4S6X0</accession>
<dbReference type="EMBL" id="BAAAQF010000004">
    <property type="protein sequence ID" value="GAA1668329.1"/>
    <property type="molecule type" value="Genomic_DNA"/>
</dbReference>
<keyword evidence="2" id="KW-1185">Reference proteome</keyword>
<proteinExistence type="predicted"/>
<evidence type="ECO:0000313" key="1">
    <source>
        <dbReference type="EMBL" id="GAA1668329.1"/>
    </source>
</evidence>
<sequence>MALLEDAETGEGDFLPFHHRALYLVDRHIHDFFRSGPVASASGDPIDELCLVHESYPPDKVLEPYQLVKRTL</sequence>
<organism evidence="1 2">
    <name type="scientific">Glycomyces endophyticus</name>
    <dbReference type="NCBI Taxonomy" id="480996"/>
    <lineage>
        <taxon>Bacteria</taxon>
        <taxon>Bacillati</taxon>
        <taxon>Actinomycetota</taxon>
        <taxon>Actinomycetes</taxon>
        <taxon>Glycomycetales</taxon>
        <taxon>Glycomycetaceae</taxon>
        <taxon>Glycomyces</taxon>
    </lineage>
</organism>
<name>A0ABP4S6X0_9ACTN</name>
<gene>
    <name evidence="1" type="ORF">GCM10009830_12680</name>
</gene>
<dbReference type="Proteomes" id="UP001499851">
    <property type="component" value="Unassembled WGS sequence"/>
</dbReference>
<reference evidence="2" key="1">
    <citation type="journal article" date="2019" name="Int. J. Syst. Evol. Microbiol.">
        <title>The Global Catalogue of Microorganisms (GCM) 10K type strain sequencing project: providing services to taxonomists for standard genome sequencing and annotation.</title>
        <authorList>
            <consortium name="The Broad Institute Genomics Platform"/>
            <consortium name="The Broad Institute Genome Sequencing Center for Infectious Disease"/>
            <person name="Wu L."/>
            <person name="Ma J."/>
        </authorList>
    </citation>
    <scope>NUCLEOTIDE SEQUENCE [LARGE SCALE GENOMIC DNA]</scope>
    <source>
        <strain evidence="2">JCM 16001</strain>
    </source>
</reference>
<comment type="caution">
    <text evidence="1">The sequence shown here is derived from an EMBL/GenBank/DDBJ whole genome shotgun (WGS) entry which is preliminary data.</text>
</comment>
<protein>
    <submittedName>
        <fullName evidence="1">Uncharacterized protein</fullName>
    </submittedName>
</protein>
<evidence type="ECO:0000313" key="2">
    <source>
        <dbReference type="Proteomes" id="UP001499851"/>
    </source>
</evidence>